<dbReference type="SUPFAM" id="SSF46785">
    <property type="entry name" value="Winged helix' DNA-binding domain"/>
    <property type="match status" value="1"/>
</dbReference>
<dbReference type="InterPro" id="IPR050950">
    <property type="entry name" value="HTH-type_LysR_regulators"/>
</dbReference>
<sequence length="292" mass="31195">MFITLVRERHFGRAAEVLGVTQPTLSFGIRALEEQLGAPLVRRGSRYQGLTPEGERIYERALRIVAETRALKEDVHGASGEVSGQIRLGAVPTALTLAAELVSAAQKAHPKLRFRILSQTAGEIADGLGRLDLEAGLSYARPGDSELFDHVPLVEERSSLLVHQSHPMAKRRSVDWGEAASLQPCLLTPGMTNRAIVETRFAAVGVTISPAVDSNSILALTALVKLGDHAIILPERLARSLASGAPLTVVMIEDEAGDVGEPGRVGLLLPRRSAPPPSLVAFKEVALRLAKG</sequence>
<accession>A0A1W2CTC5</accession>
<dbReference type="FunFam" id="1.10.10.10:FF:000001">
    <property type="entry name" value="LysR family transcriptional regulator"/>
    <property type="match status" value="1"/>
</dbReference>
<dbReference type="InterPro" id="IPR036388">
    <property type="entry name" value="WH-like_DNA-bd_sf"/>
</dbReference>
<dbReference type="Proteomes" id="UP000192656">
    <property type="component" value="Unassembled WGS sequence"/>
</dbReference>
<keyword evidence="7" id="KW-1185">Reference proteome</keyword>
<dbReference type="Pfam" id="PF03466">
    <property type="entry name" value="LysR_substrate"/>
    <property type="match status" value="1"/>
</dbReference>
<dbReference type="Gene3D" id="3.40.190.290">
    <property type="match status" value="1"/>
</dbReference>
<name>A0A1W2CTC5_9HYPH</name>
<evidence type="ECO:0000256" key="4">
    <source>
        <dbReference type="ARBA" id="ARBA00023163"/>
    </source>
</evidence>
<dbReference type="PRINTS" id="PR00039">
    <property type="entry name" value="HTHLYSR"/>
</dbReference>
<dbReference type="GO" id="GO:0005829">
    <property type="term" value="C:cytosol"/>
    <property type="evidence" value="ECO:0007669"/>
    <property type="project" value="TreeGrafter"/>
</dbReference>
<evidence type="ECO:0000256" key="3">
    <source>
        <dbReference type="ARBA" id="ARBA00023125"/>
    </source>
</evidence>
<dbReference type="PROSITE" id="PS50931">
    <property type="entry name" value="HTH_LYSR"/>
    <property type="match status" value="1"/>
</dbReference>
<dbReference type="PANTHER" id="PTHR30419:SF31">
    <property type="entry name" value="BLR3139 PROTEIN"/>
    <property type="match status" value="1"/>
</dbReference>
<dbReference type="InterPro" id="IPR000847">
    <property type="entry name" value="LysR_HTH_N"/>
</dbReference>
<reference evidence="6 7" key="1">
    <citation type="submission" date="2017-04" db="EMBL/GenBank/DDBJ databases">
        <authorList>
            <person name="Afonso C.L."/>
            <person name="Miller P.J."/>
            <person name="Scott M.A."/>
            <person name="Spackman E."/>
            <person name="Goraichik I."/>
            <person name="Dimitrov K.M."/>
            <person name="Suarez D.L."/>
            <person name="Swayne D.E."/>
        </authorList>
    </citation>
    <scope>NUCLEOTIDE SEQUENCE [LARGE SCALE GENOMIC DNA]</scope>
    <source>
        <strain evidence="6 7">CGMCC 1.10972</strain>
    </source>
</reference>
<dbReference type="PANTHER" id="PTHR30419">
    <property type="entry name" value="HTH-TYPE TRANSCRIPTIONAL REGULATOR YBHD"/>
    <property type="match status" value="1"/>
</dbReference>
<evidence type="ECO:0000313" key="6">
    <source>
        <dbReference type="EMBL" id="SMC88490.1"/>
    </source>
</evidence>
<protein>
    <submittedName>
        <fullName evidence="6">DNA-binding transcriptional regulator, LysR family</fullName>
    </submittedName>
</protein>
<dbReference type="Pfam" id="PF00126">
    <property type="entry name" value="HTH_1"/>
    <property type="match status" value="1"/>
</dbReference>
<dbReference type="EMBL" id="FWXR01000011">
    <property type="protein sequence ID" value="SMC88490.1"/>
    <property type="molecule type" value="Genomic_DNA"/>
</dbReference>
<keyword evidence="3 6" id="KW-0238">DNA-binding</keyword>
<dbReference type="InterPro" id="IPR005119">
    <property type="entry name" value="LysR_subst-bd"/>
</dbReference>
<proteinExistence type="inferred from homology"/>
<comment type="similarity">
    <text evidence="1">Belongs to the LysR transcriptional regulatory family.</text>
</comment>
<dbReference type="SUPFAM" id="SSF53850">
    <property type="entry name" value="Periplasmic binding protein-like II"/>
    <property type="match status" value="1"/>
</dbReference>
<evidence type="ECO:0000313" key="7">
    <source>
        <dbReference type="Proteomes" id="UP000192656"/>
    </source>
</evidence>
<keyword evidence="2" id="KW-0805">Transcription regulation</keyword>
<dbReference type="Gene3D" id="1.10.10.10">
    <property type="entry name" value="Winged helix-like DNA-binding domain superfamily/Winged helix DNA-binding domain"/>
    <property type="match status" value="1"/>
</dbReference>
<dbReference type="CDD" id="cd05466">
    <property type="entry name" value="PBP2_LTTR_substrate"/>
    <property type="match status" value="1"/>
</dbReference>
<organism evidence="6 7">
    <name type="scientific">Fulvimarina manganoxydans</name>
    <dbReference type="NCBI Taxonomy" id="937218"/>
    <lineage>
        <taxon>Bacteria</taxon>
        <taxon>Pseudomonadati</taxon>
        <taxon>Pseudomonadota</taxon>
        <taxon>Alphaproteobacteria</taxon>
        <taxon>Hyphomicrobiales</taxon>
        <taxon>Aurantimonadaceae</taxon>
        <taxon>Fulvimarina</taxon>
    </lineage>
</organism>
<feature type="domain" description="HTH lysR-type" evidence="5">
    <location>
        <begin position="1"/>
        <end position="51"/>
    </location>
</feature>
<evidence type="ECO:0000256" key="1">
    <source>
        <dbReference type="ARBA" id="ARBA00009437"/>
    </source>
</evidence>
<dbReference type="InterPro" id="IPR036390">
    <property type="entry name" value="WH_DNA-bd_sf"/>
</dbReference>
<gene>
    <name evidence="6" type="ORF">SAMN06297251_111107</name>
</gene>
<dbReference type="GO" id="GO:0003700">
    <property type="term" value="F:DNA-binding transcription factor activity"/>
    <property type="evidence" value="ECO:0007669"/>
    <property type="project" value="InterPro"/>
</dbReference>
<dbReference type="STRING" id="937218.SAMN06297251_111107"/>
<evidence type="ECO:0000256" key="2">
    <source>
        <dbReference type="ARBA" id="ARBA00023015"/>
    </source>
</evidence>
<keyword evidence="4" id="KW-0804">Transcription</keyword>
<dbReference type="AlphaFoldDB" id="A0A1W2CTC5"/>
<evidence type="ECO:0000259" key="5">
    <source>
        <dbReference type="PROSITE" id="PS50931"/>
    </source>
</evidence>
<dbReference type="GO" id="GO:0003677">
    <property type="term" value="F:DNA binding"/>
    <property type="evidence" value="ECO:0007669"/>
    <property type="project" value="UniProtKB-KW"/>
</dbReference>